<organism evidence="2 3">
    <name type="scientific">Phycomyces blakesleeanus (strain ATCC 8743b / DSM 1359 / FGSC 10004 / NBRC 33097 / NRRL 1555)</name>
    <dbReference type="NCBI Taxonomy" id="763407"/>
    <lineage>
        <taxon>Eukaryota</taxon>
        <taxon>Fungi</taxon>
        <taxon>Fungi incertae sedis</taxon>
        <taxon>Mucoromycota</taxon>
        <taxon>Mucoromycotina</taxon>
        <taxon>Mucoromycetes</taxon>
        <taxon>Mucorales</taxon>
        <taxon>Phycomycetaceae</taxon>
        <taxon>Phycomyces</taxon>
    </lineage>
</organism>
<protein>
    <recommendedName>
        <fullName evidence="1">Arrestin C-terminal-like domain-containing protein</fullName>
    </recommendedName>
</protein>
<evidence type="ECO:0000259" key="1">
    <source>
        <dbReference type="SMART" id="SM01017"/>
    </source>
</evidence>
<evidence type="ECO:0000313" key="2">
    <source>
        <dbReference type="EMBL" id="OAD70435.1"/>
    </source>
</evidence>
<dbReference type="InParanoid" id="A0A167LGX7"/>
<dbReference type="GeneID" id="28992978"/>
<dbReference type="InterPro" id="IPR050357">
    <property type="entry name" value="Arrestin_domain-protein"/>
</dbReference>
<dbReference type="PANTHER" id="PTHR11188:SF17">
    <property type="entry name" value="FI21816P1"/>
    <property type="match status" value="1"/>
</dbReference>
<feature type="domain" description="Arrestin C-terminal-like" evidence="1">
    <location>
        <begin position="171"/>
        <end position="307"/>
    </location>
</feature>
<gene>
    <name evidence="2" type="ORF">PHYBLDRAFT_148351</name>
</gene>
<dbReference type="FunCoup" id="A0A167LGX7">
    <property type="interactions" value="96"/>
</dbReference>
<dbReference type="GO" id="GO:0005829">
    <property type="term" value="C:cytosol"/>
    <property type="evidence" value="ECO:0007669"/>
    <property type="project" value="TreeGrafter"/>
</dbReference>
<sequence length="416" mass="46313">MVHPMHLVQGSDFAINVESPEIVLHGSIEESAGVILRGSVVLNCTETTKIRSISLKFQGKAKVHWSEGSHQHHYKEEKVIIEHDWHFLQPTRKSYHLSEGHYKWDFELPLPGDLPETVDHQMGSVYYTLKAVAERPTFSLNYTDKKKLTVTRVLLPSSLELTQSVAISNVWTDKLSYDISLPGKVFSTGATIPITFEFVPIAEDLKVRSITCSLKEYTTLSSEDHKRTEGKVLRTIKDNLSVSLDGLWTKTENLVLDHGSPHILTDSHSELIRIKHKLKFTVALVNADGHISELRAAVAIILAPISPDEDINWLPAYEDAWKSAPYDPSTLEEMVDRGQLPPSVAYTLPNAAASQAHTSIASEDSEELGDLPSLPWQGIDLSRVPSYTTAIHSRRLYSFSGSLPTYDSVSVPGSRS</sequence>
<keyword evidence="3" id="KW-1185">Reference proteome</keyword>
<name>A0A167LGX7_PHYB8</name>
<dbReference type="GO" id="GO:0031625">
    <property type="term" value="F:ubiquitin protein ligase binding"/>
    <property type="evidence" value="ECO:0007669"/>
    <property type="project" value="TreeGrafter"/>
</dbReference>
<dbReference type="Pfam" id="PF00339">
    <property type="entry name" value="Arrestin_N"/>
    <property type="match status" value="1"/>
</dbReference>
<dbReference type="SMART" id="SM01017">
    <property type="entry name" value="Arrestin_C"/>
    <property type="match status" value="1"/>
</dbReference>
<dbReference type="InterPro" id="IPR014756">
    <property type="entry name" value="Ig_E-set"/>
</dbReference>
<proteinExistence type="predicted"/>
<dbReference type="InterPro" id="IPR014752">
    <property type="entry name" value="Arrestin-like_C"/>
</dbReference>
<accession>A0A167LGX7</accession>
<dbReference type="Proteomes" id="UP000077315">
    <property type="component" value="Unassembled WGS sequence"/>
</dbReference>
<reference evidence="3" key="1">
    <citation type="submission" date="2015-06" db="EMBL/GenBank/DDBJ databases">
        <title>Expansion of signal transduction pathways in fungi by whole-genome duplication.</title>
        <authorList>
            <consortium name="DOE Joint Genome Institute"/>
            <person name="Corrochano L.M."/>
            <person name="Kuo A."/>
            <person name="Marcet-Houben M."/>
            <person name="Polaino S."/>
            <person name="Salamov A."/>
            <person name="Villalobos J.M."/>
            <person name="Alvarez M.I."/>
            <person name="Avalos J."/>
            <person name="Benito E.P."/>
            <person name="Benoit I."/>
            <person name="Burger G."/>
            <person name="Camino L.P."/>
            <person name="Canovas D."/>
            <person name="Cerda-Olmedo E."/>
            <person name="Cheng J.-F."/>
            <person name="Dominguez A."/>
            <person name="Elias M."/>
            <person name="Eslava A.P."/>
            <person name="Glaser F."/>
            <person name="Grimwood J."/>
            <person name="Gutierrez G."/>
            <person name="Heitman J."/>
            <person name="Henrissat B."/>
            <person name="Iturriaga E.A."/>
            <person name="Lang B.F."/>
            <person name="Lavin J.L."/>
            <person name="Lee S."/>
            <person name="Li W."/>
            <person name="Lindquist E."/>
            <person name="Lopez-Garcia S."/>
            <person name="Luque E.M."/>
            <person name="Marcos A.T."/>
            <person name="Martin J."/>
            <person name="McCluskey K."/>
            <person name="Medina H.R."/>
            <person name="Miralles-Duran A."/>
            <person name="Miyazaki A."/>
            <person name="Munoz-Torres E."/>
            <person name="Oguiza J.A."/>
            <person name="Ohm R."/>
            <person name="Olmedo M."/>
            <person name="Orejas M."/>
            <person name="Ortiz-Castellanos L."/>
            <person name="Pisabarro A.G."/>
            <person name="Rodriguez-Romero J."/>
            <person name="Ruiz-Herrera J."/>
            <person name="Ruiz-Vazquez R."/>
            <person name="Sanz C."/>
            <person name="Schackwitz W."/>
            <person name="Schmutz J."/>
            <person name="Shahriari M."/>
            <person name="Shelest E."/>
            <person name="Silva-Franco F."/>
            <person name="Soanes D."/>
            <person name="Syed K."/>
            <person name="Tagua V.G."/>
            <person name="Talbot N.J."/>
            <person name="Thon M."/>
            <person name="De vries R.P."/>
            <person name="Wiebenga A."/>
            <person name="Yadav J.S."/>
            <person name="Braun E.L."/>
            <person name="Baker S."/>
            <person name="Garre V."/>
            <person name="Horwitz B."/>
            <person name="Torres-Martinez S."/>
            <person name="Idnurm A."/>
            <person name="Herrera-Estrella A."/>
            <person name="Gabaldon T."/>
            <person name="Grigoriev I.V."/>
        </authorList>
    </citation>
    <scope>NUCLEOTIDE SEQUENCE [LARGE SCALE GENOMIC DNA]</scope>
    <source>
        <strain evidence="3">NRRL 1555(-)</strain>
    </source>
</reference>
<dbReference type="EMBL" id="KV440988">
    <property type="protein sequence ID" value="OAD70435.1"/>
    <property type="molecule type" value="Genomic_DNA"/>
</dbReference>
<dbReference type="Gene3D" id="2.60.40.640">
    <property type="match status" value="2"/>
</dbReference>
<dbReference type="VEuPathDB" id="FungiDB:PHYBLDRAFT_148351"/>
<dbReference type="GO" id="GO:0030674">
    <property type="term" value="F:protein-macromolecule adaptor activity"/>
    <property type="evidence" value="ECO:0007669"/>
    <property type="project" value="TreeGrafter"/>
</dbReference>
<dbReference type="SUPFAM" id="SSF81296">
    <property type="entry name" value="E set domains"/>
    <property type="match status" value="1"/>
</dbReference>
<dbReference type="Pfam" id="PF02752">
    <property type="entry name" value="Arrestin_C"/>
    <property type="match status" value="1"/>
</dbReference>
<dbReference type="STRING" id="763407.A0A167LGX7"/>
<evidence type="ECO:0000313" key="3">
    <source>
        <dbReference type="Proteomes" id="UP000077315"/>
    </source>
</evidence>
<dbReference type="RefSeq" id="XP_018288475.1">
    <property type="nucleotide sequence ID" value="XM_018432072.1"/>
</dbReference>
<dbReference type="InterPro" id="IPR011022">
    <property type="entry name" value="Arrestin_C-like"/>
</dbReference>
<dbReference type="OrthoDB" id="2333384at2759"/>
<dbReference type="InterPro" id="IPR011021">
    <property type="entry name" value="Arrestin-like_N"/>
</dbReference>
<dbReference type="AlphaFoldDB" id="A0A167LGX7"/>
<dbReference type="GO" id="GO:0070086">
    <property type="term" value="P:ubiquitin-dependent endocytosis"/>
    <property type="evidence" value="ECO:0007669"/>
    <property type="project" value="TreeGrafter"/>
</dbReference>
<dbReference type="GO" id="GO:0005886">
    <property type="term" value="C:plasma membrane"/>
    <property type="evidence" value="ECO:0007669"/>
    <property type="project" value="TreeGrafter"/>
</dbReference>
<dbReference type="PANTHER" id="PTHR11188">
    <property type="entry name" value="ARRESTIN DOMAIN CONTAINING PROTEIN"/>
    <property type="match status" value="1"/>
</dbReference>